<evidence type="ECO:0000313" key="7">
    <source>
        <dbReference type="EMBL" id="TFH94437.1"/>
    </source>
</evidence>
<dbReference type="Gene3D" id="1.20.1530.10">
    <property type="entry name" value="Na+/H+ antiporter like domain"/>
    <property type="match status" value="1"/>
</dbReference>
<dbReference type="InterPro" id="IPR004670">
    <property type="entry name" value="NhaA"/>
</dbReference>
<dbReference type="GO" id="GO:0015385">
    <property type="term" value="F:sodium:proton antiporter activity"/>
    <property type="evidence" value="ECO:0007669"/>
    <property type="project" value="UniProtKB-UniRule"/>
</dbReference>
<accession>A0A4Y8WMT9</accession>
<evidence type="ECO:0000313" key="8">
    <source>
        <dbReference type="Proteomes" id="UP000297225"/>
    </source>
</evidence>
<comment type="catalytic activity">
    <reaction evidence="6">
        <text>Na(+)(in) + 2 H(+)(out) = Na(+)(out) + 2 H(+)(in)</text>
        <dbReference type="Rhea" id="RHEA:29251"/>
        <dbReference type="ChEBI" id="CHEBI:15378"/>
        <dbReference type="ChEBI" id="CHEBI:29101"/>
    </reaction>
</comment>
<proteinExistence type="inferred from homology"/>
<comment type="similarity">
    <text evidence="6">Belongs to the NhaA Na(+)/H(+) (TC 2.A.33) antiporter family.</text>
</comment>
<keyword evidence="3 6" id="KW-0812">Transmembrane</keyword>
<evidence type="ECO:0000256" key="2">
    <source>
        <dbReference type="ARBA" id="ARBA00022475"/>
    </source>
</evidence>
<dbReference type="InterPro" id="IPR023171">
    <property type="entry name" value="Na/H_antiporter_dom_sf"/>
</dbReference>
<keyword evidence="5 6" id="KW-0472">Membrane</keyword>
<feature type="transmembrane region" description="Helical" evidence="6">
    <location>
        <begin position="112"/>
        <end position="133"/>
    </location>
</feature>
<feature type="transmembrane region" description="Helical" evidence="6">
    <location>
        <begin position="199"/>
        <end position="215"/>
    </location>
</feature>
<feature type="transmembrane region" description="Helical" evidence="6">
    <location>
        <begin position="74"/>
        <end position="91"/>
    </location>
</feature>
<feature type="transmembrane region" description="Helical" evidence="6">
    <location>
        <begin position="427"/>
        <end position="451"/>
    </location>
</feature>
<feature type="transmembrane region" description="Helical" evidence="6">
    <location>
        <begin position="349"/>
        <end position="376"/>
    </location>
</feature>
<organism evidence="7 8">
    <name type="scientific">Porphyromonas levii</name>
    <dbReference type="NCBI Taxonomy" id="28114"/>
    <lineage>
        <taxon>Bacteria</taxon>
        <taxon>Pseudomonadati</taxon>
        <taxon>Bacteroidota</taxon>
        <taxon>Bacteroidia</taxon>
        <taxon>Bacteroidales</taxon>
        <taxon>Porphyromonadaceae</taxon>
        <taxon>Porphyromonas</taxon>
    </lineage>
</organism>
<dbReference type="PANTHER" id="PTHR30341:SF0">
    <property type="entry name" value="NA(+)_H(+) ANTIPORTER NHAA"/>
    <property type="match status" value="1"/>
</dbReference>
<dbReference type="AlphaFoldDB" id="A0A4Y8WMT9"/>
<reference evidence="7 8" key="1">
    <citation type="submission" date="2019-03" db="EMBL/GenBank/DDBJ databases">
        <title>Porphyromonas levii Isolated from the Uterus of Dairy Cows.</title>
        <authorList>
            <person name="Francis A.M."/>
        </authorList>
    </citation>
    <scope>NUCLEOTIDE SEQUENCE [LARGE SCALE GENOMIC DNA]</scope>
    <source>
        <strain evidence="7 8">AF5678</strain>
    </source>
</reference>
<dbReference type="OrthoDB" id="9808135at2"/>
<comment type="subcellular location">
    <subcellularLocation>
        <location evidence="1">Cell inner membrane</location>
        <topology evidence="1">Multi-pass membrane protein</topology>
    </subcellularLocation>
    <subcellularLocation>
        <location evidence="6">Cell membrane</location>
        <topology evidence="6">Multi-pass membrane protein</topology>
    </subcellularLocation>
</comment>
<dbReference type="PANTHER" id="PTHR30341">
    <property type="entry name" value="SODIUM ION/PROTON ANTIPORTER NHAA-RELATED"/>
    <property type="match status" value="1"/>
</dbReference>
<dbReference type="STRING" id="1122973.GCA_000379925_01067"/>
<keyword evidence="6" id="KW-0813">Transport</keyword>
<keyword evidence="2 6" id="KW-1003">Cell membrane</keyword>
<dbReference type="GO" id="GO:0006885">
    <property type="term" value="P:regulation of pH"/>
    <property type="evidence" value="ECO:0007669"/>
    <property type="project" value="UniProtKB-UniRule"/>
</dbReference>
<evidence type="ECO:0000256" key="3">
    <source>
        <dbReference type="ARBA" id="ARBA00022692"/>
    </source>
</evidence>
<sequence length="480" mass="52389">MVTLDPRIEGGRNPLKDFVRWVSGINPSVFMFIAAIMAIVFANTDLRGIYSTILDAPVNLEIGGHKFFQHHGRAMTLAEFVNDALMVLFFFSVGLEIKREMVDGSLSSFRKAMLPVIAAVGGMIMPVLIFLMVENQDPIALRGMAIPMATDIAFALAVLGLLGKRVPVTLKLFLMALAVVDDIGGILVIAIFYSTGIQWTPLIIGLLVIALSLYFSKKGVAKAGVYYILLFIVWTLFMQSGIHSTIAGVLMALTIPHKPTLRPDGLEPDMRKIDYRIATAKEPGYVQPVFLDEDYLADLRRAQSRIQRTISPVQSMEHEVSPWVNYFVLPLFAFSNAGIDFTGMGDSQLIVVAIAIAAALFVGKVLGIFGFTYLFTKLKVVKMTPGMTYSNVLGVSMFGGIGFTVSLFIATLAFLGVKVVGAEYLNMAKLGIIIGTLVSGTIGVLTLNVVLKREVKMGRGASSPEYKAYLNQHTTNMHPM</sequence>
<evidence type="ECO:0000256" key="4">
    <source>
        <dbReference type="ARBA" id="ARBA00022989"/>
    </source>
</evidence>
<dbReference type="RefSeq" id="WP_134850009.1">
    <property type="nucleotide sequence ID" value="NZ_CP197400.1"/>
</dbReference>
<feature type="transmembrane region" description="Helical" evidence="6">
    <location>
        <begin position="227"/>
        <end position="253"/>
    </location>
</feature>
<dbReference type="NCBIfam" id="TIGR00773">
    <property type="entry name" value="NhaA"/>
    <property type="match status" value="1"/>
</dbReference>
<evidence type="ECO:0000256" key="1">
    <source>
        <dbReference type="ARBA" id="ARBA00004429"/>
    </source>
</evidence>
<feature type="transmembrane region" description="Helical" evidence="6">
    <location>
        <begin position="172"/>
        <end position="193"/>
    </location>
</feature>
<evidence type="ECO:0000256" key="6">
    <source>
        <dbReference type="HAMAP-Rule" id="MF_01844"/>
    </source>
</evidence>
<keyword evidence="6" id="KW-0915">Sodium</keyword>
<evidence type="ECO:0000256" key="5">
    <source>
        <dbReference type="ARBA" id="ARBA00023136"/>
    </source>
</evidence>
<dbReference type="Pfam" id="PF06965">
    <property type="entry name" value="Na_H_antiport_1"/>
    <property type="match status" value="1"/>
</dbReference>
<dbReference type="EMBL" id="SPNC01000122">
    <property type="protein sequence ID" value="TFH94437.1"/>
    <property type="molecule type" value="Genomic_DNA"/>
</dbReference>
<feature type="transmembrane region" description="Helical" evidence="6">
    <location>
        <begin position="21"/>
        <end position="42"/>
    </location>
</feature>
<dbReference type="GO" id="GO:0005886">
    <property type="term" value="C:plasma membrane"/>
    <property type="evidence" value="ECO:0007669"/>
    <property type="project" value="UniProtKB-SubCell"/>
</dbReference>
<keyword evidence="6" id="KW-0739">Sodium transport</keyword>
<feature type="transmembrane region" description="Helical" evidence="6">
    <location>
        <begin position="139"/>
        <end position="160"/>
    </location>
</feature>
<gene>
    <name evidence="6 7" type="primary">nhaA</name>
    <name evidence="7" type="ORF">E4P47_07460</name>
</gene>
<comment type="caution">
    <text evidence="7">The sequence shown here is derived from an EMBL/GenBank/DDBJ whole genome shotgun (WGS) entry which is preliminary data.</text>
</comment>
<keyword evidence="8" id="KW-1185">Reference proteome</keyword>
<name>A0A4Y8WMT9_9PORP</name>
<keyword evidence="4 6" id="KW-1133">Transmembrane helix</keyword>
<dbReference type="Proteomes" id="UP000297225">
    <property type="component" value="Unassembled WGS sequence"/>
</dbReference>
<keyword evidence="6" id="KW-0406">Ion transport</keyword>
<comment type="function">
    <text evidence="6">Na(+)/H(+) antiporter that extrudes sodium in exchange for external protons.</text>
</comment>
<dbReference type="HAMAP" id="MF_01844">
    <property type="entry name" value="NhaA"/>
    <property type="match status" value="1"/>
</dbReference>
<keyword evidence="6" id="KW-0050">Antiport</keyword>
<protein>
    <recommendedName>
        <fullName evidence="6">Na(+)/H(+) antiporter NhaA</fullName>
    </recommendedName>
    <alternativeName>
        <fullName evidence="6">Sodium/proton antiporter NhaA</fullName>
    </alternativeName>
</protein>
<feature type="transmembrane region" description="Helical" evidence="6">
    <location>
        <begin position="388"/>
        <end position="415"/>
    </location>
</feature>